<name>A0A8F6TTL7_9RHOB</name>
<reference evidence="2 3" key="1">
    <citation type="submission" date="2021-07" db="EMBL/GenBank/DDBJ databases">
        <title>A novel Jannaschia species isolated from marine dinoflagellate Ceratoperidinium margalefii.</title>
        <authorList>
            <person name="Jiang Y."/>
            <person name="Li Z."/>
        </authorList>
    </citation>
    <scope>NUCLEOTIDE SEQUENCE [LARGE SCALE GENOMIC DNA]</scope>
    <source>
        <strain evidence="2 3">J12C1-MA-4</strain>
    </source>
</reference>
<dbReference type="Proteomes" id="UP000825009">
    <property type="component" value="Chromosome"/>
</dbReference>
<accession>A0A8F6TTL7</accession>
<dbReference type="InterPro" id="IPR008258">
    <property type="entry name" value="Transglycosylase_SLT_dom_1"/>
</dbReference>
<proteinExistence type="predicted"/>
<feature type="domain" description="Transglycosylase SLT" evidence="1">
    <location>
        <begin position="94"/>
        <end position="161"/>
    </location>
</feature>
<evidence type="ECO:0000259" key="1">
    <source>
        <dbReference type="Pfam" id="PF01464"/>
    </source>
</evidence>
<evidence type="ECO:0000313" key="3">
    <source>
        <dbReference type="Proteomes" id="UP000825009"/>
    </source>
</evidence>
<evidence type="ECO:0000313" key="2">
    <source>
        <dbReference type="EMBL" id="QXT38711.1"/>
    </source>
</evidence>
<dbReference type="EMBL" id="CP079194">
    <property type="protein sequence ID" value="QXT38711.1"/>
    <property type="molecule type" value="Genomic_DNA"/>
</dbReference>
<keyword evidence="3" id="KW-1185">Reference proteome</keyword>
<dbReference type="Pfam" id="PF01464">
    <property type="entry name" value="SLT"/>
    <property type="match status" value="1"/>
</dbReference>
<dbReference type="RefSeq" id="WP_219000907.1">
    <property type="nucleotide sequence ID" value="NZ_CP079194.1"/>
</dbReference>
<organism evidence="2 3">
    <name type="scientific">Gymnodinialimonas ceratoperidinii</name>
    <dbReference type="NCBI Taxonomy" id="2856823"/>
    <lineage>
        <taxon>Bacteria</taxon>
        <taxon>Pseudomonadati</taxon>
        <taxon>Pseudomonadota</taxon>
        <taxon>Alphaproteobacteria</taxon>
        <taxon>Rhodobacterales</taxon>
        <taxon>Paracoccaceae</taxon>
        <taxon>Gymnodinialimonas</taxon>
    </lineage>
</organism>
<dbReference type="PROSITE" id="PS51257">
    <property type="entry name" value="PROKAR_LIPOPROTEIN"/>
    <property type="match status" value="1"/>
</dbReference>
<dbReference type="KEGG" id="gce:KYE46_12290"/>
<sequence length="207" mass="22152">MSILSRMTRLGVSLIAVIGLTACNALSDVSLPGFEREAAVVEVPVMRWDHRPDGASWTATAFSALETHAAVLPTVLPADIANWCPAYPDAPLENRQAFWTGLMSALARHESTWNQQAVGGGGRWFGLVQISPATARHYGCAATSGQALLDGDANVACAMRIWAQTVPRDGVVAASRGGVAADWGPFVQGSKREEMRQWISSQPYCTL</sequence>
<gene>
    <name evidence="2" type="ORF">KYE46_12290</name>
</gene>
<dbReference type="CDD" id="cd00442">
    <property type="entry name" value="Lyz-like"/>
    <property type="match status" value="1"/>
</dbReference>
<dbReference type="AlphaFoldDB" id="A0A8F6TTL7"/>
<protein>
    <submittedName>
        <fullName evidence="2">Transglycosylase SLT domain-containing protein</fullName>
    </submittedName>
</protein>